<sequence>MKIKQLTINFLCFYVAAFSGIKTAEAASFTVIADELNNPGGLSFSNDGKLYITESGTGGNRACVPPPSGEGDSLCYGTSGVVSVIHNGQIQPVLIELPSLALPSGKRAAGPRDIQFDATGQPYVLLGYGGNPSFRHGLGETGLGTIITFDSDTNSWKSIADISNYELIHNSDGDDLNSNPLKLLIDGDQIITVDSAANTLLSVNTDGSDLQAIAVFPPKTLTDPVFPPSNTPSNEPEQVPSQTEAPPLQLTIQSVPTGVAKGLDGAYYISEYTGFPFPQNGAKIYRVGNDGIPTTYADGFTQLIDLEFDVAGNLYALQYANESGWKDNLDGSLIKIAPDGTRTTILSGNGLESPIGLTIGPDGAIYIANRGDRPGEGQIIRIENTQSIPEPNSALGLLSFSALGMIWLRKSRRSKSPIDKAFISGKKFQINIQC</sequence>
<dbReference type="NCBIfam" id="NF033206">
    <property type="entry name" value="ScyE_fam"/>
    <property type="match status" value="1"/>
</dbReference>
<dbReference type="SUPFAM" id="SSF101898">
    <property type="entry name" value="NHL repeat"/>
    <property type="match status" value="1"/>
</dbReference>
<dbReference type="Proteomes" id="UP001159370">
    <property type="component" value="Unassembled WGS sequence"/>
</dbReference>
<dbReference type="RefSeq" id="WP_280688029.1">
    <property type="nucleotide sequence ID" value="NZ_JANQDL010000025.1"/>
</dbReference>
<proteinExistence type="predicted"/>
<dbReference type="Gene3D" id="2.120.10.30">
    <property type="entry name" value="TolB, C-terminal domain"/>
    <property type="match status" value="1"/>
</dbReference>
<dbReference type="EMBL" id="JANQDL010000025">
    <property type="protein sequence ID" value="MDH6062840.1"/>
    <property type="molecule type" value="Genomic_DNA"/>
</dbReference>
<feature type="chain" id="PRO_5041208616" evidence="1">
    <location>
        <begin position="27"/>
        <end position="434"/>
    </location>
</feature>
<evidence type="ECO:0000313" key="3">
    <source>
        <dbReference type="Proteomes" id="UP001159370"/>
    </source>
</evidence>
<evidence type="ECO:0000256" key="1">
    <source>
        <dbReference type="SAM" id="SignalP"/>
    </source>
</evidence>
<reference evidence="2 3" key="1">
    <citation type="journal article" date="2023" name="J. Phycol.">
        <title>Chrysosporum ovalisporum is synonymous with the true-branching cyanobacterium Umezakia natans (Nostocales/Aphanizomenonaceae).</title>
        <authorList>
            <person name="McGregor G.B."/>
            <person name="Sendall B.C."/>
            <person name="Niiyama Y."/>
            <person name="Tuji A."/>
            <person name="Willis A."/>
        </authorList>
    </citation>
    <scope>NUCLEOTIDE SEQUENCE [LARGE SCALE GENOMIC DNA]</scope>
    <source>
        <strain evidence="2 3">FSS-62</strain>
    </source>
</reference>
<dbReference type="InterPro" id="IPR011042">
    <property type="entry name" value="6-blade_b-propeller_TolB-like"/>
</dbReference>
<keyword evidence="1" id="KW-0732">Signal</keyword>
<comment type="caution">
    <text evidence="2">The sequence shown here is derived from an EMBL/GenBank/DDBJ whole genome shotgun (WGS) entry which is preliminary data.</text>
</comment>
<organism evidence="2 3">
    <name type="scientific">Umezakia ovalisporum FSS-62</name>
    <dbReference type="NCBI Taxonomy" id="2971776"/>
    <lineage>
        <taxon>Bacteria</taxon>
        <taxon>Bacillati</taxon>
        <taxon>Cyanobacteriota</taxon>
        <taxon>Cyanophyceae</taxon>
        <taxon>Nostocales</taxon>
        <taxon>Nodulariaceae</taxon>
        <taxon>Umezakia</taxon>
    </lineage>
</organism>
<dbReference type="InterPro" id="IPR048031">
    <property type="entry name" value="ScyD/ScyE-like"/>
</dbReference>
<feature type="signal peptide" evidence="1">
    <location>
        <begin position="1"/>
        <end position="26"/>
    </location>
</feature>
<name>A0AA43GX16_9CYAN</name>
<protein>
    <submittedName>
        <fullName evidence="2">ScyD/ScyE family protein</fullName>
    </submittedName>
</protein>
<gene>
    <name evidence="2" type="ORF">NWP23_03360</name>
</gene>
<evidence type="ECO:0000313" key="2">
    <source>
        <dbReference type="EMBL" id="MDH6062840.1"/>
    </source>
</evidence>
<dbReference type="AlphaFoldDB" id="A0AA43GX16"/>
<accession>A0AA43GX16</accession>